<feature type="binding site" evidence="5">
    <location>
        <position position="41"/>
    </location>
    <ligand>
        <name>AMP</name>
        <dbReference type="ChEBI" id="CHEBI:456215"/>
    </ligand>
</feature>
<feature type="binding site" evidence="5">
    <location>
        <position position="36"/>
    </location>
    <ligand>
        <name>AMP</name>
        <dbReference type="ChEBI" id="CHEBI:456215"/>
    </ligand>
</feature>
<dbReference type="InterPro" id="IPR033690">
    <property type="entry name" value="Adenylat_kinase_CS"/>
</dbReference>
<dbReference type="InterPro" id="IPR007862">
    <property type="entry name" value="Adenylate_kinase_lid-dom"/>
</dbReference>
<dbReference type="Pfam" id="PF05191">
    <property type="entry name" value="ADK_lid"/>
    <property type="match status" value="1"/>
</dbReference>
<dbReference type="NCBIfam" id="TIGR01351">
    <property type="entry name" value="adk"/>
    <property type="match status" value="1"/>
</dbReference>
<feature type="binding site" evidence="5">
    <location>
        <begin position="62"/>
        <end position="64"/>
    </location>
    <ligand>
        <name>AMP</name>
        <dbReference type="ChEBI" id="CHEBI:456215"/>
    </ligand>
</feature>
<dbReference type="InterPro" id="IPR006259">
    <property type="entry name" value="Adenyl_kin_sub"/>
</dbReference>
<evidence type="ECO:0000256" key="2">
    <source>
        <dbReference type="ARBA" id="ARBA00022727"/>
    </source>
</evidence>
<comment type="domain">
    <text evidence="5">Consists of three domains, a large central CORE domain and two small peripheral domains, NMPbind and LID, which undergo movements during catalysis. The LID domain closes over the site of phosphoryl transfer upon ATP binding. Assembling and dissambling the active center during each catalytic cycle provides an effective means to prevent ATP hydrolysis. Some bacteria have evolved a zinc-coordinating structure that stabilizes the LID domain.</text>
</comment>
<protein>
    <recommendedName>
        <fullName evidence="5 7">Adenylate kinase</fullName>
        <shortName evidence="5">AK</shortName>
        <ecNumber evidence="5 7">2.7.4.3</ecNumber>
    </recommendedName>
    <alternativeName>
        <fullName evidence="5">ATP-AMP transphosphorylase</fullName>
    </alternativeName>
    <alternativeName>
        <fullName evidence="5">ATP:AMP phosphotransferase</fullName>
    </alternativeName>
    <alternativeName>
        <fullName evidence="5">Adenylate monophosphate kinase</fullName>
    </alternativeName>
</protein>
<evidence type="ECO:0000256" key="4">
    <source>
        <dbReference type="ARBA" id="ARBA00022777"/>
    </source>
</evidence>
<evidence type="ECO:0000313" key="9">
    <source>
        <dbReference type="EMBL" id="KKR87538.1"/>
    </source>
</evidence>
<dbReference type="CDD" id="cd01428">
    <property type="entry name" value="ADK"/>
    <property type="match status" value="1"/>
</dbReference>
<dbReference type="SUPFAM" id="SSF52540">
    <property type="entry name" value="P-loop containing nucleoside triphosphate hydrolases"/>
    <property type="match status" value="1"/>
</dbReference>
<feature type="binding site" evidence="5">
    <location>
        <position position="171"/>
    </location>
    <ligand>
        <name>AMP</name>
        <dbReference type="ChEBI" id="CHEBI:456215"/>
    </ligand>
</feature>
<dbReference type="GO" id="GO:0004017">
    <property type="term" value="F:AMP kinase activity"/>
    <property type="evidence" value="ECO:0007669"/>
    <property type="project" value="UniProtKB-UniRule"/>
</dbReference>
<dbReference type="InterPro" id="IPR000850">
    <property type="entry name" value="Adenylat/UMP-CMP_kin"/>
</dbReference>
<comment type="caution">
    <text evidence="5">Lacks conserved residue(s) required for the propagation of feature annotation.</text>
</comment>
<keyword evidence="1 5" id="KW-0808">Transferase</keyword>
<keyword evidence="5" id="KW-0963">Cytoplasm</keyword>
<comment type="subcellular location">
    <subcellularLocation>
        <location evidence="5 7">Cytoplasm</location>
    </subcellularLocation>
</comment>
<evidence type="ECO:0000256" key="6">
    <source>
        <dbReference type="RuleBase" id="RU003330"/>
    </source>
</evidence>
<feature type="binding site" evidence="5">
    <location>
        <position position="133"/>
    </location>
    <ligand>
        <name>Zn(2+)</name>
        <dbReference type="ChEBI" id="CHEBI:29105"/>
        <note>structural</note>
    </ligand>
</feature>
<keyword evidence="4 5" id="KW-0418">Kinase</keyword>
<organism evidence="9 10">
    <name type="scientific">Candidatus Uhrbacteria bacterium GW2011_GWC2_41_11</name>
    <dbReference type="NCBI Taxonomy" id="1618985"/>
    <lineage>
        <taxon>Bacteria</taxon>
        <taxon>Candidatus Uhriibacteriota</taxon>
    </lineage>
</organism>
<evidence type="ECO:0000256" key="5">
    <source>
        <dbReference type="HAMAP-Rule" id="MF_00235"/>
    </source>
</evidence>
<dbReference type="GO" id="GO:0008270">
    <property type="term" value="F:zinc ion binding"/>
    <property type="evidence" value="ECO:0007669"/>
    <property type="project" value="UniProtKB-UniRule"/>
</dbReference>
<feature type="binding site" evidence="5">
    <location>
        <position position="153"/>
    </location>
    <ligand>
        <name>Zn(2+)</name>
        <dbReference type="ChEBI" id="CHEBI:29105"/>
        <note>structural</note>
    </ligand>
</feature>
<keyword evidence="5" id="KW-0862">Zinc</keyword>
<dbReference type="PROSITE" id="PS00113">
    <property type="entry name" value="ADENYLATE_KINASE"/>
    <property type="match status" value="1"/>
</dbReference>
<evidence type="ECO:0000256" key="1">
    <source>
        <dbReference type="ARBA" id="ARBA00022679"/>
    </source>
</evidence>
<sequence length="219" mass="24284">MTSTPFRIIFLGSQGAGKGTQAERLSCLLGIPAISTGALCREEASKETPMGRTIGIYLQAGRLLPSTLISCLMQERLGREDVKQGWIVDGYPRDQMQLTGLLAFTHPTHVIILELSDEESIARLAGRRVCSNCKTGYHILYMPPRIFGHCDRCDGLLVRRDDDTPEAIERRLAIYHAETEPIITLFEKMGIVFRVNGAHSVEEIGEEIAVIFDASVCHL</sequence>
<keyword evidence="2 5" id="KW-0545">Nucleotide biosynthesis</keyword>
<feature type="binding site" evidence="5">
    <location>
        <begin position="90"/>
        <end position="93"/>
    </location>
    <ligand>
        <name>AMP</name>
        <dbReference type="ChEBI" id="CHEBI:456215"/>
    </ligand>
</feature>
<proteinExistence type="inferred from homology"/>
<gene>
    <name evidence="5" type="primary">adk</name>
    <name evidence="9" type="ORF">UU35_C0002G0039</name>
</gene>
<feature type="binding site" evidence="5">
    <location>
        <position position="130"/>
    </location>
    <ligand>
        <name>Zn(2+)</name>
        <dbReference type="ChEBI" id="CHEBI:29105"/>
        <note>structural</note>
    </ligand>
</feature>
<dbReference type="GO" id="GO:0005524">
    <property type="term" value="F:ATP binding"/>
    <property type="evidence" value="ECO:0007669"/>
    <property type="project" value="UniProtKB-UniRule"/>
</dbReference>
<dbReference type="InterPro" id="IPR036193">
    <property type="entry name" value="ADK_active_lid_dom_sf"/>
</dbReference>
<dbReference type="SUPFAM" id="SSF57774">
    <property type="entry name" value="Microbial and mitochondrial ADK, insert 'zinc finger' domain"/>
    <property type="match status" value="1"/>
</dbReference>
<dbReference type="PATRIC" id="fig|1618985.3.peg.192"/>
<dbReference type="PRINTS" id="PR00094">
    <property type="entry name" value="ADENYLTKNASE"/>
</dbReference>
<dbReference type="UniPathway" id="UPA00588">
    <property type="reaction ID" value="UER00649"/>
</dbReference>
<dbReference type="Pfam" id="PF00406">
    <property type="entry name" value="ADK"/>
    <property type="match status" value="1"/>
</dbReference>
<comment type="pathway">
    <text evidence="5">Purine metabolism; AMP biosynthesis via salvage pathway; AMP from ADP: step 1/1.</text>
</comment>
<evidence type="ECO:0000256" key="7">
    <source>
        <dbReference type="RuleBase" id="RU003331"/>
    </source>
</evidence>
<feature type="binding site" evidence="5">
    <location>
        <position position="160"/>
    </location>
    <ligand>
        <name>AMP</name>
        <dbReference type="ChEBI" id="CHEBI:456215"/>
    </ligand>
</feature>
<feature type="domain" description="Adenylate kinase active site lid" evidence="8">
    <location>
        <begin position="127"/>
        <end position="162"/>
    </location>
</feature>
<evidence type="ECO:0000259" key="8">
    <source>
        <dbReference type="Pfam" id="PF05191"/>
    </source>
</evidence>
<comment type="function">
    <text evidence="5">Catalyzes the reversible transfer of the terminal phosphate group between ATP and AMP. Plays an important role in cellular energy homeostasis and in adenine nucleotide metabolism.</text>
</comment>
<name>A0A0G0UF51_9BACT</name>
<reference evidence="9 10" key="1">
    <citation type="journal article" date="2015" name="Nature">
        <title>rRNA introns, odd ribosomes, and small enigmatic genomes across a large radiation of phyla.</title>
        <authorList>
            <person name="Brown C.T."/>
            <person name="Hug L.A."/>
            <person name="Thomas B.C."/>
            <person name="Sharon I."/>
            <person name="Castelle C.J."/>
            <person name="Singh A."/>
            <person name="Wilkins M.J."/>
            <person name="Williams K.H."/>
            <person name="Banfield J.F."/>
        </authorList>
    </citation>
    <scope>NUCLEOTIDE SEQUENCE [LARGE SCALE GENOMIC DNA]</scope>
</reference>
<accession>A0A0G0UF51</accession>
<feature type="binding site" evidence="5">
    <location>
        <position position="97"/>
    </location>
    <ligand>
        <name>AMP</name>
        <dbReference type="ChEBI" id="CHEBI:456215"/>
    </ligand>
</feature>
<feature type="binding site" evidence="5">
    <location>
        <begin position="15"/>
        <end position="20"/>
    </location>
    <ligand>
        <name>ATP</name>
        <dbReference type="ChEBI" id="CHEBI:30616"/>
    </ligand>
</feature>
<evidence type="ECO:0000256" key="3">
    <source>
        <dbReference type="ARBA" id="ARBA00022741"/>
    </source>
</evidence>
<dbReference type="Gene3D" id="3.40.50.300">
    <property type="entry name" value="P-loop containing nucleotide triphosphate hydrolases"/>
    <property type="match status" value="1"/>
</dbReference>
<dbReference type="EC" id="2.7.4.3" evidence="5 7"/>
<feature type="region of interest" description="LID" evidence="5">
    <location>
        <begin position="126"/>
        <end position="163"/>
    </location>
</feature>
<dbReference type="GO" id="GO:0005737">
    <property type="term" value="C:cytoplasm"/>
    <property type="evidence" value="ECO:0007669"/>
    <property type="project" value="UniProtKB-SubCell"/>
</dbReference>
<keyword evidence="5 7" id="KW-0067">ATP-binding</keyword>
<comment type="caution">
    <text evidence="9">The sequence shown here is derived from an EMBL/GenBank/DDBJ whole genome shotgun (WGS) entry which is preliminary data.</text>
</comment>
<comment type="subunit">
    <text evidence="5 7">Monomer.</text>
</comment>
<feature type="binding site" evidence="5">
    <location>
        <position position="199"/>
    </location>
    <ligand>
        <name>ATP</name>
        <dbReference type="ChEBI" id="CHEBI:30616"/>
    </ligand>
</feature>
<dbReference type="PANTHER" id="PTHR23359">
    <property type="entry name" value="NUCLEOTIDE KINASE"/>
    <property type="match status" value="1"/>
</dbReference>
<feature type="binding site" evidence="5">
    <location>
        <position position="127"/>
    </location>
    <ligand>
        <name>ATP</name>
        <dbReference type="ChEBI" id="CHEBI:30616"/>
    </ligand>
</feature>
<comment type="similarity">
    <text evidence="5 6">Belongs to the adenylate kinase family.</text>
</comment>
<dbReference type="EMBL" id="LCAH01000002">
    <property type="protein sequence ID" value="KKR87538.1"/>
    <property type="molecule type" value="Genomic_DNA"/>
</dbReference>
<dbReference type="AlphaFoldDB" id="A0A0G0UF51"/>
<dbReference type="HAMAP" id="MF_00235">
    <property type="entry name" value="Adenylate_kinase_Adk"/>
    <property type="match status" value="1"/>
</dbReference>
<dbReference type="Proteomes" id="UP000034616">
    <property type="component" value="Unassembled WGS sequence"/>
</dbReference>
<feature type="binding site" evidence="5">
    <location>
        <position position="150"/>
    </location>
    <ligand>
        <name>Zn(2+)</name>
        <dbReference type="ChEBI" id="CHEBI:29105"/>
        <note>structural</note>
    </ligand>
</feature>
<feature type="region of interest" description="NMP" evidence="5">
    <location>
        <begin position="35"/>
        <end position="64"/>
    </location>
</feature>
<keyword evidence="3 5" id="KW-0547">Nucleotide-binding</keyword>
<keyword evidence="5" id="KW-0479">Metal-binding</keyword>
<dbReference type="InterPro" id="IPR027417">
    <property type="entry name" value="P-loop_NTPase"/>
</dbReference>
<dbReference type="GO" id="GO:0044209">
    <property type="term" value="P:AMP salvage"/>
    <property type="evidence" value="ECO:0007669"/>
    <property type="project" value="UniProtKB-UniRule"/>
</dbReference>
<comment type="catalytic activity">
    <reaction evidence="5 7">
        <text>AMP + ATP = 2 ADP</text>
        <dbReference type="Rhea" id="RHEA:12973"/>
        <dbReference type="ChEBI" id="CHEBI:30616"/>
        <dbReference type="ChEBI" id="CHEBI:456215"/>
        <dbReference type="ChEBI" id="CHEBI:456216"/>
        <dbReference type="EC" id="2.7.4.3"/>
    </reaction>
</comment>
<evidence type="ECO:0000313" key="10">
    <source>
        <dbReference type="Proteomes" id="UP000034616"/>
    </source>
</evidence>